<feature type="region of interest" description="Disordered" evidence="1">
    <location>
        <begin position="12"/>
        <end position="59"/>
    </location>
</feature>
<keyword evidence="3" id="KW-1185">Reference proteome</keyword>
<dbReference type="EMBL" id="AP022614">
    <property type="protein sequence ID" value="BBZ42851.1"/>
    <property type="molecule type" value="Genomic_DNA"/>
</dbReference>
<proteinExistence type="predicted"/>
<dbReference type="AlphaFoldDB" id="A0A7I7YPZ5"/>
<name>A0A7I7YPZ5_9MYCO</name>
<gene>
    <name evidence="2" type="ORF">MPRM_01320</name>
</gene>
<reference evidence="2 3" key="1">
    <citation type="journal article" date="2019" name="Emerg. Microbes Infect.">
        <title>Comprehensive subspecies identification of 175 nontuberculous mycobacteria species based on 7547 genomic profiles.</title>
        <authorList>
            <person name="Matsumoto Y."/>
            <person name="Kinjo T."/>
            <person name="Motooka D."/>
            <person name="Nabeya D."/>
            <person name="Jung N."/>
            <person name="Uechi K."/>
            <person name="Horii T."/>
            <person name="Iida T."/>
            <person name="Fujita J."/>
            <person name="Nakamura S."/>
        </authorList>
    </citation>
    <scope>NUCLEOTIDE SEQUENCE [LARGE SCALE GENOMIC DNA]</scope>
    <source>
        <strain evidence="2 3">JCM 14742</strain>
    </source>
</reference>
<evidence type="ECO:0000256" key="1">
    <source>
        <dbReference type="SAM" id="MobiDB-lite"/>
    </source>
</evidence>
<dbReference type="Proteomes" id="UP000467105">
    <property type="component" value="Chromosome"/>
</dbReference>
<sequence>MFAFKARFGLPVGAKGDPPQVNRRWMRGKPSAAGQPLRTIRRPAAVRGVPSRPLAEAHE</sequence>
<evidence type="ECO:0000313" key="2">
    <source>
        <dbReference type="EMBL" id="BBZ42851.1"/>
    </source>
</evidence>
<organism evidence="2 3">
    <name type="scientific">Mycobacterium parmense</name>
    <dbReference type="NCBI Taxonomy" id="185642"/>
    <lineage>
        <taxon>Bacteria</taxon>
        <taxon>Bacillati</taxon>
        <taxon>Actinomycetota</taxon>
        <taxon>Actinomycetes</taxon>
        <taxon>Mycobacteriales</taxon>
        <taxon>Mycobacteriaceae</taxon>
        <taxon>Mycobacterium</taxon>
        <taxon>Mycobacterium simiae complex</taxon>
    </lineage>
</organism>
<accession>A0A7I7YPZ5</accession>
<protein>
    <submittedName>
        <fullName evidence="2">Uncharacterized protein</fullName>
    </submittedName>
</protein>
<evidence type="ECO:0000313" key="3">
    <source>
        <dbReference type="Proteomes" id="UP000467105"/>
    </source>
</evidence>